<dbReference type="AlphaFoldDB" id="A0AA40HGM3"/>
<accession>A0AA40HGM3</accession>
<keyword evidence="1" id="KW-0472">Membrane</keyword>
<evidence type="ECO:0000313" key="3">
    <source>
        <dbReference type="Proteomes" id="UP001177744"/>
    </source>
</evidence>
<gene>
    <name evidence="2" type="ORF">QTO34_008806</name>
</gene>
<evidence type="ECO:0000256" key="1">
    <source>
        <dbReference type="SAM" id="Phobius"/>
    </source>
</evidence>
<dbReference type="Proteomes" id="UP001177744">
    <property type="component" value="Unassembled WGS sequence"/>
</dbReference>
<keyword evidence="1" id="KW-1133">Transmembrane helix</keyword>
<reference evidence="2" key="1">
    <citation type="submission" date="2023-06" db="EMBL/GenBank/DDBJ databases">
        <title>Reference genome for the Northern bat (Eptesicus nilssonii), a most northern bat species.</title>
        <authorList>
            <person name="Laine V.N."/>
            <person name="Pulliainen A.T."/>
            <person name="Lilley T.M."/>
        </authorList>
    </citation>
    <scope>NUCLEOTIDE SEQUENCE</scope>
    <source>
        <strain evidence="2">BLF_Eptnil</strain>
        <tissue evidence="2">Kidney</tissue>
    </source>
</reference>
<keyword evidence="1" id="KW-0812">Transmembrane</keyword>
<keyword evidence="3" id="KW-1185">Reference proteome</keyword>
<evidence type="ECO:0000313" key="2">
    <source>
        <dbReference type="EMBL" id="KAK1330864.1"/>
    </source>
</evidence>
<organism evidence="2 3">
    <name type="scientific">Cnephaeus nilssonii</name>
    <name type="common">Northern bat</name>
    <name type="synonym">Eptesicus nilssonii</name>
    <dbReference type="NCBI Taxonomy" id="3371016"/>
    <lineage>
        <taxon>Eukaryota</taxon>
        <taxon>Metazoa</taxon>
        <taxon>Chordata</taxon>
        <taxon>Craniata</taxon>
        <taxon>Vertebrata</taxon>
        <taxon>Euteleostomi</taxon>
        <taxon>Mammalia</taxon>
        <taxon>Eutheria</taxon>
        <taxon>Laurasiatheria</taxon>
        <taxon>Chiroptera</taxon>
        <taxon>Yangochiroptera</taxon>
        <taxon>Vespertilionidae</taxon>
        <taxon>Cnephaeus</taxon>
    </lineage>
</organism>
<protein>
    <submittedName>
        <fullName evidence="2">Uncharacterized protein</fullName>
    </submittedName>
</protein>
<feature type="transmembrane region" description="Helical" evidence="1">
    <location>
        <begin position="26"/>
        <end position="48"/>
    </location>
</feature>
<name>A0AA40HGM3_CNENI</name>
<comment type="caution">
    <text evidence="2">The sequence shown here is derived from an EMBL/GenBank/DDBJ whole genome shotgun (WGS) entry which is preliminary data.</text>
</comment>
<dbReference type="EMBL" id="JAULJE010000020">
    <property type="protein sequence ID" value="KAK1330864.1"/>
    <property type="molecule type" value="Genomic_DNA"/>
</dbReference>
<sequence length="77" mass="8471">MPPHQGPGGDGAWRAGADRCPRDRNYYLLLVFVKVPLLLVVVGAILWLKGPPRVPEEQWELPVHTNLSYDLAGDAAP</sequence>
<proteinExistence type="predicted"/>